<dbReference type="GO" id="GO:2000134">
    <property type="term" value="P:negative regulation of G1/S transition of mitotic cell cycle"/>
    <property type="evidence" value="ECO:0007669"/>
    <property type="project" value="TreeGrafter"/>
</dbReference>
<feature type="compositionally biased region" description="Acidic residues" evidence="8">
    <location>
        <begin position="1095"/>
        <end position="1104"/>
    </location>
</feature>
<evidence type="ECO:0000256" key="5">
    <source>
        <dbReference type="ARBA" id="ARBA00023163"/>
    </source>
</evidence>
<dbReference type="GO" id="GO:0030154">
    <property type="term" value="P:cell differentiation"/>
    <property type="evidence" value="ECO:0007669"/>
    <property type="project" value="TreeGrafter"/>
</dbReference>
<dbReference type="PANTHER" id="PTHR13742">
    <property type="entry name" value="RETINOBLASTOMA-ASSOCIATED PROTEIN RB -RELATED"/>
    <property type="match status" value="1"/>
</dbReference>
<dbReference type="GO" id="GO:0000977">
    <property type="term" value="F:RNA polymerase II transcription regulatory region sequence-specific DNA binding"/>
    <property type="evidence" value="ECO:0007669"/>
    <property type="project" value="TreeGrafter"/>
</dbReference>
<feature type="region of interest" description="Disordered" evidence="8">
    <location>
        <begin position="1071"/>
        <end position="1219"/>
    </location>
</feature>
<feature type="compositionally biased region" description="Polar residues" evidence="8">
    <location>
        <begin position="1200"/>
        <end position="1213"/>
    </location>
</feature>
<dbReference type="Pfam" id="PF01857">
    <property type="entry name" value="RB_B"/>
    <property type="match status" value="1"/>
</dbReference>
<dbReference type="GO" id="GO:0006357">
    <property type="term" value="P:regulation of transcription by RNA polymerase II"/>
    <property type="evidence" value="ECO:0007669"/>
    <property type="project" value="InterPro"/>
</dbReference>
<name>A0AAW1RW64_9CHLO</name>
<dbReference type="SMART" id="SM01367">
    <property type="entry name" value="DUF3452"/>
    <property type="match status" value="1"/>
</dbReference>
<dbReference type="Pfam" id="PF11934">
    <property type="entry name" value="DUF3452"/>
    <property type="match status" value="1"/>
</dbReference>
<feature type="domain" description="Retinoblastoma-associated protein A-box" evidence="10">
    <location>
        <begin position="423"/>
        <end position="616"/>
    </location>
</feature>
<dbReference type="Gene3D" id="1.10.472.140">
    <property type="match status" value="1"/>
</dbReference>
<dbReference type="PANTHER" id="PTHR13742:SF17">
    <property type="entry name" value="RE32990P-RELATED"/>
    <property type="match status" value="1"/>
</dbReference>
<dbReference type="GO" id="GO:0005634">
    <property type="term" value="C:nucleus"/>
    <property type="evidence" value="ECO:0007669"/>
    <property type="project" value="UniProtKB-SubCell"/>
</dbReference>
<feature type="domain" description="Retinoblastoma-associated protein N-terminal" evidence="9">
    <location>
        <begin position="92"/>
        <end position="237"/>
    </location>
</feature>
<dbReference type="InterPro" id="IPR024599">
    <property type="entry name" value="RB_N"/>
</dbReference>
<feature type="compositionally biased region" description="Low complexity" evidence="8">
    <location>
        <begin position="1105"/>
        <end position="1139"/>
    </location>
</feature>
<keyword evidence="7" id="KW-0131">Cell cycle</keyword>
<proteinExistence type="inferred from homology"/>
<evidence type="ECO:0000256" key="3">
    <source>
        <dbReference type="ARBA" id="ARBA00022491"/>
    </source>
</evidence>
<protein>
    <submittedName>
        <fullName evidence="11">Uncharacterized protein</fullName>
    </submittedName>
</protein>
<dbReference type="Proteomes" id="UP001438707">
    <property type="component" value="Unassembled WGS sequence"/>
</dbReference>
<keyword evidence="5" id="KW-0804">Transcription</keyword>
<keyword evidence="6" id="KW-0539">Nucleus</keyword>
<feature type="region of interest" description="Disordered" evidence="8">
    <location>
        <begin position="626"/>
        <end position="707"/>
    </location>
</feature>
<feature type="compositionally biased region" description="Low complexity" evidence="8">
    <location>
        <begin position="1077"/>
        <end position="1094"/>
    </location>
</feature>
<evidence type="ECO:0000256" key="7">
    <source>
        <dbReference type="ARBA" id="ARBA00023306"/>
    </source>
</evidence>
<dbReference type="GO" id="GO:0000785">
    <property type="term" value="C:chromatin"/>
    <property type="evidence" value="ECO:0007669"/>
    <property type="project" value="TreeGrafter"/>
</dbReference>
<evidence type="ECO:0000256" key="6">
    <source>
        <dbReference type="ARBA" id="ARBA00023242"/>
    </source>
</evidence>
<dbReference type="Pfam" id="PF01858">
    <property type="entry name" value="RB_A"/>
    <property type="match status" value="1"/>
</dbReference>
<keyword evidence="12" id="KW-1185">Reference proteome</keyword>
<evidence type="ECO:0000256" key="4">
    <source>
        <dbReference type="ARBA" id="ARBA00023015"/>
    </source>
</evidence>
<dbReference type="SMART" id="SM01368">
    <property type="entry name" value="RB_A"/>
    <property type="match status" value="1"/>
</dbReference>
<reference evidence="11 12" key="1">
    <citation type="journal article" date="2024" name="Nat. Commun.">
        <title>Phylogenomics reveals the evolutionary origins of lichenization in chlorophyte algae.</title>
        <authorList>
            <person name="Puginier C."/>
            <person name="Libourel C."/>
            <person name="Otte J."/>
            <person name="Skaloud P."/>
            <person name="Haon M."/>
            <person name="Grisel S."/>
            <person name="Petersen M."/>
            <person name="Berrin J.G."/>
            <person name="Delaux P.M."/>
            <person name="Dal Grande F."/>
            <person name="Keller J."/>
        </authorList>
    </citation>
    <scope>NUCLEOTIDE SEQUENCE [LARGE SCALE GENOMIC DNA]</scope>
    <source>
        <strain evidence="11 12">SAG 2145</strain>
    </source>
</reference>
<evidence type="ECO:0000259" key="9">
    <source>
        <dbReference type="SMART" id="SM01367"/>
    </source>
</evidence>
<dbReference type="Gene3D" id="1.10.472.10">
    <property type="entry name" value="Cyclin-like"/>
    <property type="match status" value="2"/>
</dbReference>
<feature type="region of interest" description="Disordered" evidence="8">
    <location>
        <begin position="47"/>
        <end position="66"/>
    </location>
</feature>
<evidence type="ECO:0000313" key="12">
    <source>
        <dbReference type="Proteomes" id="UP001438707"/>
    </source>
</evidence>
<comment type="caution">
    <text evidence="11">The sequence shown here is derived from an EMBL/GenBank/DDBJ whole genome shotgun (WGS) entry which is preliminary data.</text>
</comment>
<organism evidence="11 12">
    <name type="scientific">Apatococcus lobatus</name>
    <dbReference type="NCBI Taxonomy" id="904363"/>
    <lineage>
        <taxon>Eukaryota</taxon>
        <taxon>Viridiplantae</taxon>
        <taxon>Chlorophyta</taxon>
        <taxon>core chlorophytes</taxon>
        <taxon>Trebouxiophyceae</taxon>
        <taxon>Chlorellales</taxon>
        <taxon>Chlorellaceae</taxon>
        <taxon>Apatococcus</taxon>
    </lineage>
</organism>
<dbReference type="GO" id="GO:0005667">
    <property type="term" value="C:transcription regulator complex"/>
    <property type="evidence" value="ECO:0007669"/>
    <property type="project" value="TreeGrafter"/>
</dbReference>
<evidence type="ECO:0000256" key="1">
    <source>
        <dbReference type="ARBA" id="ARBA00004123"/>
    </source>
</evidence>
<evidence type="ECO:0000259" key="10">
    <source>
        <dbReference type="SMART" id="SM01368"/>
    </source>
</evidence>
<gene>
    <name evidence="11" type="ORF">WJX74_009757</name>
</gene>
<evidence type="ECO:0000256" key="8">
    <source>
        <dbReference type="SAM" id="MobiDB-lite"/>
    </source>
</evidence>
<dbReference type="InterPro" id="IPR028309">
    <property type="entry name" value="RB_fam"/>
</dbReference>
<keyword evidence="3" id="KW-0678">Repressor</keyword>
<dbReference type="InterPro" id="IPR036915">
    <property type="entry name" value="Cyclin-like_sf"/>
</dbReference>
<comment type="similarity">
    <text evidence="2">Belongs to the retinoblastoma protein (RB) family.</text>
</comment>
<dbReference type="SUPFAM" id="SSF47954">
    <property type="entry name" value="Cyclin-like"/>
    <property type="match status" value="2"/>
</dbReference>
<evidence type="ECO:0000256" key="2">
    <source>
        <dbReference type="ARBA" id="ARBA00009475"/>
    </source>
</evidence>
<feature type="compositionally biased region" description="Low complexity" evidence="8">
    <location>
        <begin position="1166"/>
        <end position="1179"/>
    </location>
</feature>
<keyword evidence="4" id="KW-0805">Transcription regulation</keyword>
<sequence>MLEGADFQQICDERLQLGPEARDLATAFCEECQSLSSAHISEVPTGFGATATPTPPTPGQAQSNKQDADACRTATLLYLTKKVLQTLACSDSSQPVSDSGHDPQLTLTNILLSCNISLAAFMRELLTTARDIGPAVEPLLAAKLGPSAWVSGLERLLQVRELQASYVYATVLAKKFRDIFTCYFEPSAQNPGPRGWSVYKTAWLLFLYAKARLLPPFPDLVSAFNLLLCIINFLLAHIPLQHHCFLSSDTQRYPVRTASGVADTLQSLVSLYRASLVDALPLASALNALLQSDLSSLQEQEPGLEQPSDLNTSCLHIPGLFSDASGGSELLQRLEQELQDKLDLVQQEPQGLDFDERPFLLVGGDRKVASNIFQSPGPANSLSSPRPPLKSRMLLSPLRPELTAILASPSPMSRLPIGLCPPTPITSALGASSWLRDMATTTAAQPSLELHRFLKACQPNLASSIPEQADRLADAAFPASTSSQSLTFLQTTICFERRQEGLKLYFRVLEALVRSESERKGRLSLTDLLTSKSFHTSLLAVSFEVISAAYHMASLQFPAVLERLSLHAFDFRKIIQPFMRHEPSLPRELKRHLLALDEKILEATAWLRHSSLYTCLALACGPVPSSPTAPLEHQASGTASIADPRSSEESLDGSERAPKAGPATPIKRKSTGDSSGWGCGTPKARRGDTGLTPATSLPSQDDALTGHADDPMMISAAVAPEPPEPVAPAAASTGRSPRRKLTQLASASAAEDMPACPADAAISPRHSSGTSTLACLMTPVRPAAQMDLPEDVQLPQAFCREGEEPVSSNDQRPCRLAVADFLHCVLRLAARRLSDLCQRMSFEPLSASQVLEQAYTVMHHVVYQQTHLLYNRHLDQILLSALYGVCKVNQLRLVSFKEIIAHYKRQPQSKSDIFRSVSISQSQGPSFQVERSGDVIEFYNNVFIPSVKSFLLHLSQRRIPIIPPPKLPQPGAPVVVSPKPRLPYQTPPAFDRSIKLLAEMQSPPNPLQSPGRVIVSPMQKTPDQIASPIPKARMLTASIGGHMQNYRSPSRSLSYINGCINAPAQGGRTIATFPSFGSRGSGSSERSLGRSESSGDGEGEEEAGDPPGSSSGGVTHSSSGGPDPAPSAHPGTAPAAAPHPLSPRKRMSSNKHGPGLGARRGSAEQSGSSRLRHSGSGSHPDWNEGVDEADLEGAQMLAGMQSQLSRGSETPRSGSKAHA</sequence>
<dbReference type="EMBL" id="JALJOS010000006">
    <property type="protein sequence ID" value="KAK9838014.1"/>
    <property type="molecule type" value="Genomic_DNA"/>
</dbReference>
<accession>A0AAW1RW64</accession>
<dbReference type="InterPro" id="IPR002720">
    <property type="entry name" value="RB_A"/>
</dbReference>
<feature type="compositionally biased region" description="Basic and acidic residues" evidence="8">
    <location>
        <begin position="645"/>
        <end position="658"/>
    </location>
</feature>
<dbReference type="AlphaFoldDB" id="A0AAW1RW64"/>
<dbReference type="InterPro" id="IPR002719">
    <property type="entry name" value="RB_B"/>
</dbReference>
<evidence type="ECO:0000313" key="11">
    <source>
        <dbReference type="EMBL" id="KAK9838014.1"/>
    </source>
</evidence>
<comment type="subcellular location">
    <subcellularLocation>
        <location evidence="1">Nucleus</location>
    </subcellularLocation>
</comment>